<evidence type="ECO:0000313" key="1">
    <source>
        <dbReference type="EMBL" id="MBP1931553.1"/>
    </source>
</evidence>
<protein>
    <recommendedName>
        <fullName evidence="3">YlzJ-like protein</fullName>
    </recommendedName>
</protein>
<dbReference type="EMBL" id="JAGGKT010000003">
    <property type="protein sequence ID" value="MBP1931553.1"/>
    <property type="molecule type" value="Genomic_DNA"/>
</dbReference>
<reference evidence="1 2" key="1">
    <citation type="submission" date="2021-03" db="EMBL/GenBank/DDBJ databases">
        <title>Genomic Encyclopedia of Type Strains, Phase IV (KMG-IV): sequencing the most valuable type-strain genomes for metagenomic binning, comparative biology and taxonomic classification.</title>
        <authorList>
            <person name="Goeker M."/>
        </authorList>
    </citation>
    <scope>NUCLEOTIDE SEQUENCE [LARGE SCALE GENOMIC DNA]</scope>
    <source>
        <strain evidence="1 2">DSM 24738</strain>
    </source>
</reference>
<proteinExistence type="predicted"/>
<gene>
    <name evidence="1" type="ORF">J2Z37_001554</name>
</gene>
<dbReference type="Proteomes" id="UP001519343">
    <property type="component" value="Unassembled WGS sequence"/>
</dbReference>
<evidence type="ECO:0000313" key="2">
    <source>
        <dbReference type="Proteomes" id="UP001519343"/>
    </source>
</evidence>
<dbReference type="Pfam" id="PF14035">
    <property type="entry name" value="YlzJ"/>
    <property type="match status" value="1"/>
</dbReference>
<dbReference type="InterPro" id="IPR025619">
    <property type="entry name" value="YlzJ"/>
</dbReference>
<sequence length="75" mass="8759">MIIYSVMPMELIMENMEAMSEIQYEETEIDGVKMVVERTPQTSEAKIVRLLSWNPQDYLNPRFAPGTTIYFRPNA</sequence>
<name>A0ABS4GMP9_9BACL</name>
<dbReference type="RefSeq" id="WP_209809649.1">
    <property type="nucleotide sequence ID" value="NZ_JAGGKT010000003.1"/>
</dbReference>
<keyword evidence="2" id="KW-1185">Reference proteome</keyword>
<accession>A0ABS4GMP9</accession>
<organism evidence="1 2">
    <name type="scientific">Ammoniphilus resinae</name>
    <dbReference type="NCBI Taxonomy" id="861532"/>
    <lineage>
        <taxon>Bacteria</taxon>
        <taxon>Bacillati</taxon>
        <taxon>Bacillota</taxon>
        <taxon>Bacilli</taxon>
        <taxon>Bacillales</taxon>
        <taxon>Paenibacillaceae</taxon>
        <taxon>Aneurinibacillus group</taxon>
        <taxon>Ammoniphilus</taxon>
    </lineage>
</organism>
<comment type="caution">
    <text evidence="1">The sequence shown here is derived from an EMBL/GenBank/DDBJ whole genome shotgun (WGS) entry which is preliminary data.</text>
</comment>
<evidence type="ECO:0008006" key="3">
    <source>
        <dbReference type="Google" id="ProtNLM"/>
    </source>
</evidence>